<keyword evidence="12" id="KW-1185">Reference proteome</keyword>
<evidence type="ECO:0000256" key="3">
    <source>
        <dbReference type="ARBA" id="ARBA00022741"/>
    </source>
</evidence>
<accession>D6TZH0</accession>
<keyword evidence="9" id="KW-0812">Transmembrane</keyword>
<proteinExistence type="predicted"/>
<name>D6TZH0_KTERA</name>
<dbReference type="SMART" id="SM00220">
    <property type="entry name" value="S_TKc"/>
    <property type="match status" value="1"/>
</dbReference>
<dbReference type="EMBL" id="ADVG01000004">
    <property type="protein sequence ID" value="EFH81960.1"/>
    <property type="molecule type" value="Genomic_DNA"/>
</dbReference>
<organism evidence="11 12">
    <name type="scientific">Ktedonobacter racemifer DSM 44963</name>
    <dbReference type="NCBI Taxonomy" id="485913"/>
    <lineage>
        <taxon>Bacteria</taxon>
        <taxon>Bacillati</taxon>
        <taxon>Chloroflexota</taxon>
        <taxon>Ktedonobacteria</taxon>
        <taxon>Ktedonobacterales</taxon>
        <taxon>Ktedonobacteraceae</taxon>
        <taxon>Ktedonobacter</taxon>
    </lineage>
</organism>
<dbReference type="Gene3D" id="1.10.510.10">
    <property type="entry name" value="Transferase(Phosphotransferase) domain 1"/>
    <property type="match status" value="1"/>
</dbReference>
<dbReference type="PROSITE" id="PS00108">
    <property type="entry name" value="PROTEIN_KINASE_ST"/>
    <property type="match status" value="1"/>
</dbReference>
<dbReference type="SMART" id="SM00320">
    <property type="entry name" value="WD40"/>
    <property type="match status" value="5"/>
</dbReference>
<dbReference type="CDD" id="cd14014">
    <property type="entry name" value="STKc_PknB_like"/>
    <property type="match status" value="1"/>
</dbReference>
<keyword evidence="2" id="KW-0808">Transferase</keyword>
<dbReference type="InterPro" id="IPR011009">
    <property type="entry name" value="Kinase-like_dom_sf"/>
</dbReference>
<dbReference type="STRING" id="485913.Krac_2725"/>
<dbReference type="PROSITE" id="PS50011">
    <property type="entry name" value="PROTEIN_KINASE_DOM"/>
    <property type="match status" value="1"/>
</dbReference>
<comment type="caution">
    <text evidence="11">The sequence shown here is derived from an EMBL/GenBank/DDBJ whole genome shotgun (WGS) entry which is preliminary data.</text>
</comment>
<dbReference type="EC" id="2.7.11.1" evidence="1"/>
<keyword evidence="3 7" id="KW-0547">Nucleotide-binding</keyword>
<keyword evidence="5 7" id="KW-0067">ATP-binding</keyword>
<feature type="transmembrane region" description="Helical" evidence="9">
    <location>
        <begin position="317"/>
        <end position="340"/>
    </location>
</feature>
<feature type="compositionally biased region" description="Polar residues" evidence="8">
    <location>
        <begin position="287"/>
        <end position="309"/>
    </location>
</feature>
<dbReference type="eggNOG" id="COG0515">
    <property type="taxonomic scope" value="Bacteria"/>
</dbReference>
<dbReference type="GO" id="GO:0005524">
    <property type="term" value="F:ATP binding"/>
    <property type="evidence" value="ECO:0007669"/>
    <property type="project" value="UniProtKB-UniRule"/>
</dbReference>
<dbReference type="Pfam" id="PF00400">
    <property type="entry name" value="WD40"/>
    <property type="match status" value="3"/>
</dbReference>
<reference evidence="11 12" key="1">
    <citation type="journal article" date="2011" name="Stand. Genomic Sci.">
        <title>Non-contiguous finished genome sequence and contextual data of the filamentous soil bacterium Ktedonobacter racemifer type strain (SOSP1-21).</title>
        <authorList>
            <person name="Chang Y.J."/>
            <person name="Land M."/>
            <person name="Hauser L."/>
            <person name="Chertkov O."/>
            <person name="Del Rio T.G."/>
            <person name="Nolan M."/>
            <person name="Copeland A."/>
            <person name="Tice H."/>
            <person name="Cheng J.F."/>
            <person name="Lucas S."/>
            <person name="Han C."/>
            <person name="Goodwin L."/>
            <person name="Pitluck S."/>
            <person name="Ivanova N."/>
            <person name="Ovchinikova G."/>
            <person name="Pati A."/>
            <person name="Chen A."/>
            <person name="Palaniappan K."/>
            <person name="Mavromatis K."/>
            <person name="Liolios K."/>
            <person name="Brettin T."/>
            <person name="Fiebig A."/>
            <person name="Rohde M."/>
            <person name="Abt B."/>
            <person name="Goker M."/>
            <person name="Detter J.C."/>
            <person name="Woyke T."/>
            <person name="Bristow J."/>
            <person name="Eisen J.A."/>
            <person name="Markowitz V."/>
            <person name="Hugenholtz P."/>
            <person name="Kyrpides N.C."/>
            <person name="Klenk H.P."/>
            <person name="Lapidus A."/>
        </authorList>
    </citation>
    <scope>NUCLEOTIDE SEQUENCE [LARGE SCALE GENOMIC DNA]</scope>
    <source>
        <strain evidence="12">DSM 44963</strain>
    </source>
</reference>
<evidence type="ECO:0000256" key="6">
    <source>
        <dbReference type="PROSITE-ProRule" id="PRU00221"/>
    </source>
</evidence>
<dbReference type="Pfam" id="PF00069">
    <property type="entry name" value="Pkinase"/>
    <property type="match status" value="1"/>
</dbReference>
<dbReference type="InterPro" id="IPR015943">
    <property type="entry name" value="WD40/YVTN_repeat-like_dom_sf"/>
</dbReference>
<dbReference type="PROSITE" id="PS50294">
    <property type="entry name" value="WD_REPEATS_REGION"/>
    <property type="match status" value="1"/>
</dbReference>
<dbReference type="InterPro" id="IPR008271">
    <property type="entry name" value="Ser/Thr_kinase_AS"/>
</dbReference>
<protein>
    <recommendedName>
        <fullName evidence="1">non-specific serine/threonine protein kinase</fullName>
        <ecNumber evidence="1">2.7.11.1</ecNumber>
    </recommendedName>
</protein>
<dbReference type="InParanoid" id="D6TZH0"/>
<feature type="binding site" evidence="7">
    <location>
        <position position="42"/>
    </location>
    <ligand>
        <name>ATP</name>
        <dbReference type="ChEBI" id="CHEBI:30616"/>
    </ligand>
</feature>
<keyword evidence="9" id="KW-1133">Transmembrane helix</keyword>
<feature type="region of interest" description="Disordered" evidence="8">
    <location>
        <begin position="278"/>
        <end position="309"/>
    </location>
</feature>
<evidence type="ECO:0000256" key="7">
    <source>
        <dbReference type="PROSITE-ProRule" id="PRU10141"/>
    </source>
</evidence>
<evidence type="ECO:0000313" key="12">
    <source>
        <dbReference type="Proteomes" id="UP000004508"/>
    </source>
</evidence>
<dbReference type="Proteomes" id="UP000004508">
    <property type="component" value="Unassembled WGS sequence"/>
</dbReference>
<evidence type="ECO:0000256" key="8">
    <source>
        <dbReference type="SAM" id="MobiDB-lite"/>
    </source>
</evidence>
<dbReference type="InterPro" id="IPR011047">
    <property type="entry name" value="Quinoprotein_ADH-like_sf"/>
</dbReference>
<feature type="repeat" description="WD" evidence="6">
    <location>
        <begin position="654"/>
        <end position="688"/>
    </location>
</feature>
<dbReference type="SUPFAM" id="SSF56112">
    <property type="entry name" value="Protein kinase-like (PK-like)"/>
    <property type="match status" value="1"/>
</dbReference>
<dbReference type="GO" id="GO:0004674">
    <property type="term" value="F:protein serine/threonine kinase activity"/>
    <property type="evidence" value="ECO:0007669"/>
    <property type="project" value="UniProtKB-KW"/>
</dbReference>
<dbReference type="PROSITE" id="PS00107">
    <property type="entry name" value="PROTEIN_KINASE_ATP"/>
    <property type="match status" value="1"/>
</dbReference>
<keyword evidence="11" id="KW-0723">Serine/threonine-protein kinase</keyword>
<evidence type="ECO:0000256" key="9">
    <source>
        <dbReference type="SAM" id="Phobius"/>
    </source>
</evidence>
<dbReference type="InterPro" id="IPR001680">
    <property type="entry name" value="WD40_rpt"/>
</dbReference>
<dbReference type="InterPro" id="IPR000719">
    <property type="entry name" value="Prot_kinase_dom"/>
</dbReference>
<dbReference type="RefSeq" id="WP_007919700.1">
    <property type="nucleotide sequence ID" value="NZ_ADVG01000004.1"/>
</dbReference>
<keyword evidence="6" id="KW-0853">WD repeat</keyword>
<evidence type="ECO:0000259" key="10">
    <source>
        <dbReference type="PROSITE" id="PS50011"/>
    </source>
</evidence>
<evidence type="ECO:0000256" key="5">
    <source>
        <dbReference type="ARBA" id="ARBA00022840"/>
    </source>
</evidence>
<feature type="repeat" description="WD" evidence="6">
    <location>
        <begin position="432"/>
        <end position="455"/>
    </location>
</feature>
<evidence type="ECO:0000256" key="1">
    <source>
        <dbReference type="ARBA" id="ARBA00012513"/>
    </source>
</evidence>
<dbReference type="SUPFAM" id="SSF50998">
    <property type="entry name" value="Quinoprotein alcohol dehydrogenase-like"/>
    <property type="match status" value="1"/>
</dbReference>
<gene>
    <name evidence="11" type="ORF">Krac_2725</name>
</gene>
<dbReference type="PANTHER" id="PTHR43289:SF6">
    <property type="entry name" value="SERINE_THREONINE-PROTEIN KINASE NEKL-3"/>
    <property type="match status" value="1"/>
</dbReference>
<evidence type="ECO:0000256" key="4">
    <source>
        <dbReference type="ARBA" id="ARBA00022777"/>
    </source>
</evidence>
<dbReference type="InterPro" id="IPR017441">
    <property type="entry name" value="Protein_kinase_ATP_BS"/>
</dbReference>
<sequence>MDQELINAQVGNYRVQRRLGRGGFAEVYLGEHIYLKTEAAIKLLNTVQQDTQQFVQEARLLASLRHPHIVAIREFDLYHDRPFLVMEYIPHGTLRQRFPHGSRLPIETILTCIQQMAKALDYLHRRGLAHGDVKPENMLLGMQDQLYLSDFGITILAGQQQREELLGTIAYMAPEQLQHQLQPASDQYALGIIAYEWLCGTPPFTGNYIEVATQHALTPPDSLRKHVSELPPEIETVVLRALAKEPAQRYPSVGAFAKALEDAYDGTHQTVNREQLLPTHPAPLADPTQQESAALTTSTQPALPENPATNKITSRRALLISGSIGITVLGVAGASSLLWFKNSQATHTTVNLPQPKPTATMQSARPQGSTYNIYHKQNASIYALGWSPDGTRIASASSDILPLVDPPTNVTVSKEHLIHVWDALTGKHPIIYRGHTANIYTLAWSPDGKYIASGGVGDKATSSASLQVWESATGKHVASLDSDTSIITQIYWHETNQILAIGGISGQVIYWNPFKNISTIQKFTLEVIDPNSTCSVSPDGKYILVNNGKQIIGTAYRLADMNQISQDPTEGGTGSFPEFPYFWSPNSQRCISMHWRKPPQIWDLLTSQRIASFDKVCFYTGHSWSPDGQKIASYGQSGALFIWNATTGKVLYTYAPHISDIGSTAWSPDGRMIASGCGNGSIEVWQAV</sequence>
<dbReference type="PANTHER" id="PTHR43289">
    <property type="entry name" value="MITOGEN-ACTIVATED PROTEIN KINASE KINASE KINASE 20-RELATED"/>
    <property type="match status" value="1"/>
</dbReference>
<dbReference type="Gene3D" id="2.130.10.10">
    <property type="entry name" value="YVTN repeat-like/Quinoprotein amine dehydrogenase"/>
    <property type="match status" value="2"/>
</dbReference>
<dbReference type="AlphaFoldDB" id="D6TZH0"/>
<feature type="domain" description="Protein kinase" evidence="10">
    <location>
        <begin position="13"/>
        <end position="271"/>
    </location>
</feature>
<keyword evidence="9" id="KW-0472">Membrane</keyword>
<keyword evidence="4 11" id="KW-0418">Kinase</keyword>
<evidence type="ECO:0000256" key="2">
    <source>
        <dbReference type="ARBA" id="ARBA00022679"/>
    </source>
</evidence>
<evidence type="ECO:0000313" key="11">
    <source>
        <dbReference type="EMBL" id="EFH81960.1"/>
    </source>
</evidence>
<feature type="repeat" description="WD" evidence="6">
    <location>
        <begin position="623"/>
        <end position="653"/>
    </location>
</feature>
<dbReference type="PROSITE" id="PS50082">
    <property type="entry name" value="WD_REPEATS_2"/>
    <property type="match status" value="3"/>
</dbReference>